<dbReference type="PANTHER" id="PTHR48107:SF7">
    <property type="entry name" value="RE15974P"/>
    <property type="match status" value="1"/>
</dbReference>
<organism evidence="4">
    <name type="scientific">Halomonas sp. RT37</name>
    <dbReference type="NCBI Taxonomy" id="2950872"/>
    <lineage>
        <taxon>Bacteria</taxon>
        <taxon>Pseudomonadati</taxon>
        <taxon>Pseudomonadota</taxon>
        <taxon>Gammaproteobacteria</taxon>
        <taxon>Oceanospirillales</taxon>
        <taxon>Halomonadaceae</taxon>
        <taxon>Halomonas</taxon>
    </lineage>
</organism>
<dbReference type="GO" id="GO:0016614">
    <property type="term" value="F:oxidoreductase activity, acting on CH-OH group of donors"/>
    <property type="evidence" value="ECO:0007669"/>
    <property type="project" value="UniProtKB-ARBA"/>
</dbReference>
<dbReference type="PRINTS" id="PR00080">
    <property type="entry name" value="SDRFAMILY"/>
</dbReference>
<evidence type="ECO:0000259" key="3">
    <source>
        <dbReference type="SMART" id="SM00822"/>
    </source>
</evidence>
<accession>A0AAU7KFY6</accession>
<evidence type="ECO:0000313" key="4">
    <source>
        <dbReference type="EMBL" id="XBO70595.1"/>
    </source>
</evidence>
<evidence type="ECO:0000256" key="1">
    <source>
        <dbReference type="ARBA" id="ARBA00006484"/>
    </source>
</evidence>
<dbReference type="InterPro" id="IPR002347">
    <property type="entry name" value="SDR_fam"/>
</dbReference>
<dbReference type="InterPro" id="IPR057326">
    <property type="entry name" value="KR_dom"/>
</dbReference>
<dbReference type="SMART" id="SM00822">
    <property type="entry name" value="PKS_KR"/>
    <property type="match status" value="1"/>
</dbReference>
<dbReference type="EMBL" id="CP098827">
    <property type="protein sequence ID" value="XBO70595.1"/>
    <property type="molecule type" value="Genomic_DNA"/>
</dbReference>
<dbReference type="Gene3D" id="3.40.50.720">
    <property type="entry name" value="NAD(P)-binding Rossmann-like Domain"/>
    <property type="match status" value="1"/>
</dbReference>
<dbReference type="AlphaFoldDB" id="A0AAU7KFY6"/>
<dbReference type="PROSITE" id="PS00061">
    <property type="entry name" value="ADH_SHORT"/>
    <property type="match status" value="1"/>
</dbReference>
<reference evidence="4" key="1">
    <citation type="submission" date="2022-06" db="EMBL/GenBank/DDBJ databases">
        <title>A novel DMS-producing enzyme.</title>
        <authorList>
            <person name="Zhang Y."/>
        </authorList>
    </citation>
    <scope>NUCLEOTIDE SEQUENCE</scope>
    <source>
        <strain evidence="4">RT37</strain>
    </source>
</reference>
<protein>
    <submittedName>
        <fullName evidence="4">SDR family oxidoreductase</fullName>
    </submittedName>
</protein>
<dbReference type="PRINTS" id="PR00081">
    <property type="entry name" value="GDHRDH"/>
</dbReference>
<dbReference type="RefSeq" id="WP_045993634.1">
    <property type="nucleotide sequence ID" value="NZ_CP098827.1"/>
</dbReference>
<sequence length="247" mass="26419">MSESDSPKVAIITGGSRGIGADISRRLANDGYAVIVNYAHHREVADGLVEEILAQGGAALAVQADISRTDEVAQLFDTAMQRFGRVDALVNNAGVLKAVPIAEAADDDYDTHFETNTRGTFNTLREAASRLEDGGRIVNLSSSALALNLPGYGLYNATKAAVESLTRVFAGELRGRRITVNAVAPGPVDTELFRSGKTEEQIERFTHMPPLERLGQPRDIAAVIAFLLSPEAEWINGQVIRANGGFA</sequence>
<dbReference type="PANTHER" id="PTHR48107">
    <property type="entry name" value="NADPH-DEPENDENT ALDEHYDE REDUCTASE-LIKE PROTEIN, CHLOROPLASTIC-RELATED"/>
    <property type="match status" value="1"/>
</dbReference>
<feature type="domain" description="Ketoreductase" evidence="3">
    <location>
        <begin position="8"/>
        <end position="191"/>
    </location>
</feature>
<keyword evidence="2" id="KW-0560">Oxidoreductase</keyword>
<evidence type="ECO:0000256" key="2">
    <source>
        <dbReference type="ARBA" id="ARBA00023002"/>
    </source>
</evidence>
<comment type="similarity">
    <text evidence="1">Belongs to the short-chain dehydrogenases/reductases (SDR) family.</text>
</comment>
<proteinExistence type="inferred from homology"/>
<dbReference type="NCBIfam" id="NF005559">
    <property type="entry name" value="PRK07231.1"/>
    <property type="match status" value="1"/>
</dbReference>
<gene>
    <name evidence="4" type="ORF">NFG58_18615</name>
</gene>
<name>A0AAU7KFY6_9GAMM</name>
<dbReference type="FunFam" id="3.40.50.720:FF:000084">
    <property type="entry name" value="Short-chain dehydrogenase reductase"/>
    <property type="match status" value="1"/>
</dbReference>
<dbReference type="Pfam" id="PF13561">
    <property type="entry name" value="adh_short_C2"/>
    <property type="match status" value="1"/>
</dbReference>
<dbReference type="SUPFAM" id="SSF51735">
    <property type="entry name" value="NAD(P)-binding Rossmann-fold domains"/>
    <property type="match status" value="1"/>
</dbReference>
<dbReference type="InterPro" id="IPR020904">
    <property type="entry name" value="Sc_DH/Rdtase_CS"/>
</dbReference>
<dbReference type="InterPro" id="IPR036291">
    <property type="entry name" value="NAD(P)-bd_dom_sf"/>
</dbReference>
<dbReference type="CDD" id="cd05362">
    <property type="entry name" value="THN_reductase-like_SDR_c"/>
    <property type="match status" value="1"/>
</dbReference>